<dbReference type="OMA" id="NIWRRRS"/>
<dbReference type="AlphaFoldDB" id="A0A7N0U5K6"/>
<keyword evidence="1" id="KW-1133">Transmembrane helix</keyword>
<dbReference type="Gramene" id="Kaladp0055s0039.1.v1.1">
    <property type="protein sequence ID" value="Kaladp0055s0039.1.v1.1"/>
    <property type="gene ID" value="Kaladp0055s0039.v1.1"/>
</dbReference>
<dbReference type="PANTHER" id="PTHR46038">
    <property type="entry name" value="EXPRESSED PROTEIN-RELATED"/>
    <property type="match status" value="1"/>
</dbReference>
<accession>A0A7N0U5K6</accession>
<evidence type="ECO:0000313" key="3">
    <source>
        <dbReference type="EnsemblPlants" id="Kaladp0055s0039.1.v1.1"/>
    </source>
</evidence>
<feature type="transmembrane region" description="Helical" evidence="1">
    <location>
        <begin position="12"/>
        <end position="35"/>
    </location>
</feature>
<dbReference type="EnsemblPlants" id="Kaladp0055s0039.1.v1.1">
    <property type="protein sequence ID" value="Kaladp0055s0039.1.v1.1"/>
    <property type="gene ID" value="Kaladp0055s0039.v1.1"/>
</dbReference>
<dbReference type="Proteomes" id="UP000594263">
    <property type="component" value="Unplaced"/>
</dbReference>
<dbReference type="PANTHER" id="PTHR46038:SF12">
    <property type="entry name" value="OS03G0731800 PROTEIN"/>
    <property type="match status" value="1"/>
</dbReference>
<proteinExistence type="predicted"/>
<dbReference type="InterPro" id="IPR005069">
    <property type="entry name" value="Nucl-diP-sugar_transferase"/>
</dbReference>
<dbReference type="Pfam" id="PF03407">
    <property type="entry name" value="Nucleotid_trans"/>
    <property type="match status" value="1"/>
</dbReference>
<sequence>MAEKPKSWPASMIISVTLGILFVATLACFTIWMPIQPYSYSLIFPSSLNVNPKRIGSCEDHNLQGGEDETLESILARTPMTQNKTLIIAVVNKAYVEHEVYNGSATMLDTFLQSFWLGENTRPLLDNLLLVAADQTAYDRCRFLRLNCFKMRTEGVDFGGEKLYMSNDFIKMMWRRTELLLHVLKLGFNFIFTDTDVLWLRNPYMNLSNDMNIDLQISCDKFNNHLSSKNALINTGFYFVRSNNRTIALFDKWHSMKDNSTGKKEQDVLLDLIRDNIFGRLNLTARYLDSLYFNGFCSPRRDIRVVTTVHANCCRSIRAKVSDLTAVLRDWQAFKKSAPSREGVVNGTTSTAGGRNRTVSYDWSKPVNCANSWK</sequence>
<evidence type="ECO:0000259" key="2">
    <source>
        <dbReference type="Pfam" id="PF03407"/>
    </source>
</evidence>
<keyword evidence="1" id="KW-0472">Membrane</keyword>
<name>A0A7N0U5K6_KALFE</name>
<dbReference type="InterPro" id="IPR044821">
    <property type="entry name" value="At1g28695/At4g15970-like"/>
</dbReference>
<reference evidence="3" key="1">
    <citation type="submission" date="2021-01" db="UniProtKB">
        <authorList>
            <consortium name="EnsemblPlants"/>
        </authorList>
    </citation>
    <scope>IDENTIFICATION</scope>
</reference>
<evidence type="ECO:0000313" key="4">
    <source>
        <dbReference type="Proteomes" id="UP000594263"/>
    </source>
</evidence>
<dbReference type="PROSITE" id="PS51257">
    <property type="entry name" value="PROKAR_LIPOPROTEIN"/>
    <property type="match status" value="1"/>
</dbReference>
<keyword evidence="4" id="KW-1185">Reference proteome</keyword>
<keyword evidence="1" id="KW-0812">Transmembrane</keyword>
<feature type="domain" description="Nucleotide-diphospho-sugar transferase" evidence="2">
    <location>
        <begin position="124"/>
        <end position="324"/>
    </location>
</feature>
<protein>
    <recommendedName>
        <fullName evidence="2">Nucleotide-diphospho-sugar transferase domain-containing protein</fullName>
    </recommendedName>
</protein>
<organism evidence="3 4">
    <name type="scientific">Kalanchoe fedtschenkoi</name>
    <name type="common">Lavender scallops</name>
    <name type="synonym">South American air plant</name>
    <dbReference type="NCBI Taxonomy" id="63787"/>
    <lineage>
        <taxon>Eukaryota</taxon>
        <taxon>Viridiplantae</taxon>
        <taxon>Streptophyta</taxon>
        <taxon>Embryophyta</taxon>
        <taxon>Tracheophyta</taxon>
        <taxon>Spermatophyta</taxon>
        <taxon>Magnoliopsida</taxon>
        <taxon>eudicotyledons</taxon>
        <taxon>Gunneridae</taxon>
        <taxon>Pentapetalae</taxon>
        <taxon>Saxifragales</taxon>
        <taxon>Crassulaceae</taxon>
        <taxon>Kalanchoe</taxon>
    </lineage>
</organism>
<evidence type="ECO:0000256" key="1">
    <source>
        <dbReference type="SAM" id="Phobius"/>
    </source>
</evidence>